<dbReference type="SUPFAM" id="SSF51735">
    <property type="entry name" value="NAD(P)-binding Rossmann-fold domains"/>
    <property type="match status" value="1"/>
</dbReference>
<dbReference type="Proteomes" id="UP001556367">
    <property type="component" value="Unassembled WGS sequence"/>
</dbReference>
<dbReference type="InterPro" id="IPR051783">
    <property type="entry name" value="NAD(P)-dependent_oxidoreduct"/>
</dbReference>
<dbReference type="InterPro" id="IPR008030">
    <property type="entry name" value="NmrA-like"/>
</dbReference>
<dbReference type="EMBL" id="JASNQZ010000012">
    <property type="protein sequence ID" value="KAL0949843.1"/>
    <property type="molecule type" value="Genomic_DNA"/>
</dbReference>
<dbReference type="Pfam" id="PF05368">
    <property type="entry name" value="NmrA"/>
    <property type="match status" value="1"/>
</dbReference>
<proteinExistence type="predicted"/>
<protein>
    <recommendedName>
        <fullName evidence="1">NmrA-like domain-containing protein</fullName>
    </recommendedName>
</protein>
<keyword evidence="3" id="KW-1185">Reference proteome</keyword>
<dbReference type="Gene3D" id="3.40.50.720">
    <property type="entry name" value="NAD(P)-binding Rossmann-like Domain"/>
    <property type="match status" value="1"/>
</dbReference>
<reference evidence="3" key="1">
    <citation type="submission" date="2024-06" db="EMBL/GenBank/DDBJ databases">
        <title>Multi-omics analyses provide insights into the biosynthesis of the anticancer antibiotic pleurotin in Hohenbuehelia grisea.</title>
        <authorList>
            <person name="Weaver J.A."/>
            <person name="Alberti F."/>
        </authorList>
    </citation>
    <scope>NUCLEOTIDE SEQUENCE [LARGE SCALE GENOMIC DNA]</scope>
    <source>
        <strain evidence="3">T-177</strain>
    </source>
</reference>
<dbReference type="PANTHER" id="PTHR48079:SF6">
    <property type="entry name" value="NAD(P)-BINDING DOMAIN-CONTAINING PROTEIN-RELATED"/>
    <property type="match status" value="1"/>
</dbReference>
<gene>
    <name evidence="2" type="ORF">HGRIS_009877</name>
</gene>
<evidence type="ECO:0000313" key="3">
    <source>
        <dbReference type="Proteomes" id="UP001556367"/>
    </source>
</evidence>
<comment type="caution">
    <text evidence="2">The sequence shown here is derived from an EMBL/GenBank/DDBJ whole genome shotgun (WGS) entry which is preliminary data.</text>
</comment>
<feature type="domain" description="NmrA-like" evidence="1">
    <location>
        <begin position="6"/>
        <end position="84"/>
    </location>
</feature>
<dbReference type="PANTHER" id="PTHR48079">
    <property type="entry name" value="PROTEIN YEEZ"/>
    <property type="match status" value="1"/>
</dbReference>
<evidence type="ECO:0000313" key="2">
    <source>
        <dbReference type="EMBL" id="KAL0949843.1"/>
    </source>
</evidence>
<accession>A0ABR3J2V8</accession>
<organism evidence="2 3">
    <name type="scientific">Hohenbuehelia grisea</name>
    <dbReference type="NCBI Taxonomy" id="104357"/>
    <lineage>
        <taxon>Eukaryota</taxon>
        <taxon>Fungi</taxon>
        <taxon>Dikarya</taxon>
        <taxon>Basidiomycota</taxon>
        <taxon>Agaricomycotina</taxon>
        <taxon>Agaricomycetes</taxon>
        <taxon>Agaricomycetidae</taxon>
        <taxon>Agaricales</taxon>
        <taxon>Pleurotineae</taxon>
        <taxon>Pleurotaceae</taxon>
        <taxon>Hohenbuehelia</taxon>
    </lineage>
</organism>
<sequence>MPAASRTLFFLGATGYLGSQFLTDVAKESLGFRIVALVRSPTEEARKWLASTYTDLEVVMGTLDDEALITEHATKADVVINAASSDQPGSIKAILAGLKKNSSANPGKPPLYTHVSGCGIVSDNCRGEHVDLSDLARHSDIGFDLGKCDPINTHLDCDKPIVEAGIRKENPIRTIIVFPAAIYGVGDGMQPVTAGLRVLMQLFTQFGRAGTWGKGLNRTSNIHVKDTSTALLTVLKAALEGKAEEGAEGLLKSVALQCVNGAAASVLFGKGLLKEGGTKPLPDEVVAPFGHFGWSLFGGNWIVKPERLAKLGWEAAESSKVPFLESLPREIEIELAKKK</sequence>
<dbReference type="InterPro" id="IPR036291">
    <property type="entry name" value="NAD(P)-bd_dom_sf"/>
</dbReference>
<evidence type="ECO:0000259" key="1">
    <source>
        <dbReference type="Pfam" id="PF05368"/>
    </source>
</evidence>
<name>A0ABR3J2V8_9AGAR</name>